<reference evidence="3 4" key="1">
    <citation type="submission" date="2019-07" db="EMBL/GenBank/DDBJ databases">
        <title>Novel species of Flavobacterium.</title>
        <authorList>
            <person name="Liu Q."/>
            <person name="Xin Y.-H."/>
        </authorList>
    </citation>
    <scope>NUCLEOTIDE SEQUENCE [LARGE SCALE GENOMIC DNA]</scope>
    <source>
        <strain evidence="1 3">GSP39</strain>
        <strain evidence="2 4">GSR22</strain>
    </source>
</reference>
<proteinExistence type="predicted"/>
<organism evidence="2 4">
    <name type="scientific">Flavobacterium gawalongense</name>
    <dbReference type="NCBI Taxonomy" id="2594432"/>
    <lineage>
        <taxon>Bacteria</taxon>
        <taxon>Pseudomonadati</taxon>
        <taxon>Bacteroidota</taxon>
        <taxon>Flavobacteriia</taxon>
        <taxon>Flavobacteriales</taxon>
        <taxon>Flavobacteriaceae</taxon>
        <taxon>Flavobacterium</taxon>
    </lineage>
</organism>
<evidence type="ECO:0000313" key="4">
    <source>
        <dbReference type="Proteomes" id="UP000318669"/>
    </source>
</evidence>
<keyword evidence="3" id="KW-1185">Reference proteome</keyword>
<dbReference type="EMBL" id="VJZN01000020">
    <property type="protein sequence ID" value="TRX05054.1"/>
    <property type="molecule type" value="Genomic_DNA"/>
</dbReference>
<comment type="caution">
    <text evidence="2">The sequence shown here is derived from an EMBL/GenBank/DDBJ whole genome shotgun (WGS) entry which is preliminary data.</text>
</comment>
<evidence type="ECO:0000313" key="2">
    <source>
        <dbReference type="EMBL" id="TRX08972.1"/>
    </source>
</evidence>
<dbReference type="RefSeq" id="WP_143387936.1">
    <property type="nucleotide sequence ID" value="NZ_VJZL01000017.1"/>
</dbReference>
<sequence>MSKTIKYFYFLFLIISLISCNKENNKTNEVKKVNNKNGEKSLSEKIKSEPKIFLKYWENMTLDEFFEVTSLLSDEKIIENDSYIRFYYLTDLCRVEFKYNFINGKLKSISLVDNIDCIYPIYQKKYNLPDLVDANLLYECYTDNNNNYEPTLTYKKIGQGDKLYQIPDALIDKSNPLKSRNYFNINDKIYNSNYIQEKFNKNEFIIDRDSIFIVFKQSFNNDNLPSTIFSLEQNEEAMSAMQNINGDGFGTLNNPGTGITGDIIMKNSRTLTVYKKYTLEKSITYLSKKEYYNRKKILENSVKRDSLENKIEETKTKSRKEKSINEI</sequence>
<evidence type="ECO:0000313" key="1">
    <source>
        <dbReference type="EMBL" id="TRX05054.1"/>
    </source>
</evidence>
<dbReference type="AlphaFoldDB" id="A0A553BL49"/>
<evidence type="ECO:0008006" key="5">
    <source>
        <dbReference type="Google" id="ProtNLM"/>
    </source>
</evidence>
<name>A0A553BL49_9FLAO</name>
<dbReference type="Proteomes" id="UP000318528">
    <property type="component" value="Unassembled WGS sequence"/>
</dbReference>
<dbReference type="EMBL" id="VJZL01000017">
    <property type="protein sequence ID" value="TRX08972.1"/>
    <property type="molecule type" value="Genomic_DNA"/>
</dbReference>
<evidence type="ECO:0000313" key="3">
    <source>
        <dbReference type="Proteomes" id="UP000318528"/>
    </source>
</evidence>
<dbReference type="PROSITE" id="PS51257">
    <property type="entry name" value="PROKAR_LIPOPROTEIN"/>
    <property type="match status" value="1"/>
</dbReference>
<protein>
    <recommendedName>
        <fullName evidence="5">Lipoprotein</fullName>
    </recommendedName>
</protein>
<accession>A0A553BL49</accession>
<gene>
    <name evidence="2" type="ORF">FNW11_10555</name>
    <name evidence="1" type="ORF">FNW12_12130</name>
</gene>
<dbReference type="OrthoDB" id="9960114at2"/>
<dbReference type="Proteomes" id="UP000318669">
    <property type="component" value="Unassembled WGS sequence"/>
</dbReference>